<feature type="domain" description="Zinc knuckle CX2CX4HX4C" evidence="1">
    <location>
        <begin position="64"/>
        <end position="111"/>
    </location>
</feature>
<dbReference type="Proteomes" id="UP001318860">
    <property type="component" value="Unassembled WGS sequence"/>
</dbReference>
<dbReference type="Pfam" id="PF14392">
    <property type="entry name" value="zf-CCHC_4"/>
    <property type="match status" value="1"/>
</dbReference>
<organism evidence="2 3">
    <name type="scientific">Rehmannia glutinosa</name>
    <name type="common">Chinese foxglove</name>
    <dbReference type="NCBI Taxonomy" id="99300"/>
    <lineage>
        <taxon>Eukaryota</taxon>
        <taxon>Viridiplantae</taxon>
        <taxon>Streptophyta</taxon>
        <taxon>Embryophyta</taxon>
        <taxon>Tracheophyta</taxon>
        <taxon>Spermatophyta</taxon>
        <taxon>Magnoliopsida</taxon>
        <taxon>eudicotyledons</taxon>
        <taxon>Gunneridae</taxon>
        <taxon>Pentapetalae</taxon>
        <taxon>asterids</taxon>
        <taxon>lamiids</taxon>
        <taxon>Lamiales</taxon>
        <taxon>Orobanchaceae</taxon>
        <taxon>Rehmannieae</taxon>
        <taxon>Rehmannia</taxon>
    </lineage>
</organism>
<dbReference type="PANTHER" id="PTHR31286">
    <property type="entry name" value="GLYCINE-RICH CELL WALL STRUCTURAL PROTEIN 1.8-LIKE"/>
    <property type="match status" value="1"/>
</dbReference>
<name>A0ABR0U4J7_REHGL</name>
<sequence length="287" mass="32319">MGEQPSRVQLFHVELWVQVFDLPFGFMTEKVGKSIGDFIGIYVEADKHSFTGVWQNYMRIRVAFDVRNPLKRRMKIKNMGGEWVWIHFKYEKLPTFCFYCGFIGHSDKFCAKLFNSPSVSEDRAYGAWLRAPSRRQQGQPSGQWLRSSFPMHNSGQHQEEDGGYVPVNKNNKCTPDNQGSVSFSEGSYVNRGGVTGGSFDTVELPNIHGNTLTISDAGNKIGHVSRAIKGKEVVISDNKRRCTDEKENSVALVIDKDTDFADSAIAEDQDVVCNSGRSKRFGKELTK</sequence>
<evidence type="ECO:0000313" key="2">
    <source>
        <dbReference type="EMBL" id="KAK6117177.1"/>
    </source>
</evidence>
<evidence type="ECO:0000313" key="3">
    <source>
        <dbReference type="Proteomes" id="UP001318860"/>
    </source>
</evidence>
<dbReference type="InterPro" id="IPR025836">
    <property type="entry name" value="Zn_knuckle_CX2CX4HX4C"/>
</dbReference>
<reference evidence="2 3" key="1">
    <citation type="journal article" date="2021" name="Comput. Struct. Biotechnol. J.">
        <title>De novo genome assembly of the potent medicinal plant Rehmannia glutinosa using nanopore technology.</title>
        <authorList>
            <person name="Ma L."/>
            <person name="Dong C."/>
            <person name="Song C."/>
            <person name="Wang X."/>
            <person name="Zheng X."/>
            <person name="Niu Y."/>
            <person name="Chen S."/>
            <person name="Feng W."/>
        </authorList>
    </citation>
    <scope>NUCLEOTIDE SEQUENCE [LARGE SCALE GENOMIC DNA]</scope>
    <source>
        <strain evidence="2">DH-2019</strain>
    </source>
</reference>
<dbReference type="EMBL" id="JABTTQ020003471">
    <property type="protein sequence ID" value="KAK6117177.1"/>
    <property type="molecule type" value="Genomic_DNA"/>
</dbReference>
<accession>A0ABR0U4J7</accession>
<dbReference type="PANTHER" id="PTHR31286:SF153">
    <property type="entry name" value="DUF4283 DOMAIN PROTEIN"/>
    <property type="match status" value="1"/>
</dbReference>
<protein>
    <recommendedName>
        <fullName evidence="1">Zinc knuckle CX2CX4HX4C domain-containing protein</fullName>
    </recommendedName>
</protein>
<keyword evidence="3" id="KW-1185">Reference proteome</keyword>
<evidence type="ECO:0000259" key="1">
    <source>
        <dbReference type="Pfam" id="PF14392"/>
    </source>
</evidence>
<proteinExistence type="predicted"/>
<comment type="caution">
    <text evidence="2">The sequence shown here is derived from an EMBL/GenBank/DDBJ whole genome shotgun (WGS) entry which is preliminary data.</text>
</comment>
<gene>
    <name evidence="2" type="ORF">DH2020_049056</name>
</gene>
<dbReference type="InterPro" id="IPR040256">
    <property type="entry name" value="At4g02000-like"/>
</dbReference>